<evidence type="ECO:0000313" key="10">
    <source>
        <dbReference type="EMBL" id="KAJ8421037.1"/>
    </source>
</evidence>
<dbReference type="InterPro" id="IPR000073">
    <property type="entry name" value="AB_hydrolase_1"/>
</dbReference>
<evidence type="ECO:0000256" key="1">
    <source>
        <dbReference type="ARBA" id="ARBA00004721"/>
    </source>
</evidence>
<comment type="catalytic activity">
    <reaction evidence="5">
        <text>an epoxide + H2O = an ethanediol</text>
        <dbReference type="Rhea" id="RHEA:19037"/>
        <dbReference type="ChEBI" id="CHEBI:15377"/>
        <dbReference type="ChEBI" id="CHEBI:32955"/>
        <dbReference type="ChEBI" id="CHEBI:140594"/>
        <dbReference type="EC" id="3.3.2.10"/>
    </reaction>
    <physiologicalReaction direction="left-to-right" evidence="5">
        <dbReference type="Rhea" id="RHEA:19038"/>
    </physiologicalReaction>
</comment>
<reference evidence="10" key="1">
    <citation type="submission" date="2022-04" db="EMBL/GenBank/DDBJ databases">
        <title>Carnegiea gigantea Genome sequencing and assembly v2.</title>
        <authorList>
            <person name="Copetti D."/>
            <person name="Sanderson M.J."/>
            <person name="Burquez A."/>
            <person name="Wojciechowski M.F."/>
        </authorList>
    </citation>
    <scope>NUCLEOTIDE SEQUENCE</scope>
    <source>
        <strain evidence="10">SGP5-SGP5p</strain>
        <tissue evidence="10">Aerial part</tissue>
    </source>
</reference>
<dbReference type="GO" id="GO:0004301">
    <property type="term" value="F:epoxide hydrolase activity"/>
    <property type="evidence" value="ECO:0007669"/>
    <property type="project" value="UniProtKB-EC"/>
</dbReference>
<dbReference type="OrthoDB" id="7130006at2759"/>
<dbReference type="Proteomes" id="UP001153076">
    <property type="component" value="Unassembled WGS sequence"/>
</dbReference>
<comment type="function">
    <text evidence="6">Epoxide hydrolase involved in the biosynthesis of cucurbitacin and mogroside tetracyclic triterpene natural products (e.g. siamenoside I and mogrosides IV, V and VI). Cucurbitacins have cytotoxic properties and exhibit deterrent taste as a defense barrier against herbivores. Mogrosides are nonsugar highly oxygenated compounds used as high-intensity zero-calorie sweeteners; they also possess pharmacological properties such as regulating immunity, lowering blood sugar and lipid levels, protecting the liver, and acting as antioxidants and antitumor agents. Catalyzes the hydrolysis of aromatic epoxide-containing substrates, such as the conversion of 24,25-epoxycucurbitadienol to 24,25-dihydroxycucurbitadienol.</text>
</comment>
<name>A0A9Q1JEY4_9CARY</name>
<evidence type="ECO:0000256" key="3">
    <source>
        <dbReference type="ARBA" id="ARBA00022801"/>
    </source>
</evidence>
<evidence type="ECO:0000256" key="5">
    <source>
        <dbReference type="ARBA" id="ARBA00051067"/>
    </source>
</evidence>
<dbReference type="EC" id="3.3.2.10" evidence="2"/>
<evidence type="ECO:0000256" key="8">
    <source>
        <dbReference type="SAM" id="MobiDB-lite"/>
    </source>
</evidence>
<comment type="similarity">
    <text evidence="4">Belongs to the AB hydrolase superfamily. Epoxide hydrolase family.</text>
</comment>
<organism evidence="10 11">
    <name type="scientific">Carnegiea gigantea</name>
    <dbReference type="NCBI Taxonomy" id="171969"/>
    <lineage>
        <taxon>Eukaryota</taxon>
        <taxon>Viridiplantae</taxon>
        <taxon>Streptophyta</taxon>
        <taxon>Embryophyta</taxon>
        <taxon>Tracheophyta</taxon>
        <taxon>Spermatophyta</taxon>
        <taxon>Magnoliopsida</taxon>
        <taxon>eudicotyledons</taxon>
        <taxon>Gunneridae</taxon>
        <taxon>Pentapetalae</taxon>
        <taxon>Caryophyllales</taxon>
        <taxon>Cactineae</taxon>
        <taxon>Cactaceae</taxon>
        <taxon>Cactoideae</taxon>
        <taxon>Echinocereeae</taxon>
        <taxon>Carnegiea</taxon>
    </lineage>
</organism>
<dbReference type="InterPro" id="IPR000639">
    <property type="entry name" value="Epox_hydrolase-like"/>
</dbReference>
<dbReference type="PRINTS" id="PR00111">
    <property type="entry name" value="ABHYDROLASE"/>
</dbReference>
<dbReference type="EMBL" id="JAKOGI010002965">
    <property type="protein sequence ID" value="KAJ8421037.1"/>
    <property type="molecule type" value="Genomic_DNA"/>
</dbReference>
<evidence type="ECO:0000256" key="2">
    <source>
        <dbReference type="ARBA" id="ARBA00013006"/>
    </source>
</evidence>
<protein>
    <recommendedName>
        <fullName evidence="2">soluble epoxide hydrolase</fullName>
        <ecNumber evidence="2">3.3.2.10</ecNumber>
    </recommendedName>
</protein>
<evidence type="ECO:0000259" key="9">
    <source>
        <dbReference type="Pfam" id="PF00561"/>
    </source>
</evidence>
<evidence type="ECO:0000256" key="4">
    <source>
        <dbReference type="ARBA" id="ARBA00038334"/>
    </source>
</evidence>
<evidence type="ECO:0000313" key="11">
    <source>
        <dbReference type="Proteomes" id="UP001153076"/>
    </source>
</evidence>
<keyword evidence="3" id="KW-0378">Hydrolase</keyword>
<dbReference type="FunFam" id="3.40.50.1820:FF:000161">
    <property type="entry name" value="Epoxide hydrolase"/>
    <property type="match status" value="1"/>
</dbReference>
<dbReference type="AlphaFoldDB" id="A0A9Q1JEY4"/>
<evidence type="ECO:0000256" key="6">
    <source>
        <dbReference type="ARBA" id="ARBA00058358"/>
    </source>
</evidence>
<accession>A0A9Q1JEY4</accession>
<feature type="region of interest" description="Disordered" evidence="8">
    <location>
        <begin position="48"/>
        <end position="70"/>
    </location>
</feature>
<dbReference type="PRINTS" id="PR00412">
    <property type="entry name" value="EPOXHYDRLASE"/>
</dbReference>
<evidence type="ECO:0000256" key="7">
    <source>
        <dbReference type="ARBA" id="ARBA00093212"/>
    </source>
</evidence>
<dbReference type="PANTHER" id="PTHR43329">
    <property type="entry name" value="EPOXIDE HYDROLASE"/>
    <property type="match status" value="1"/>
</dbReference>
<dbReference type="SUPFAM" id="SSF53474">
    <property type="entry name" value="alpha/beta-Hydrolases"/>
    <property type="match status" value="1"/>
</dbReference>
<dbReference type="Gene3D" id="3.40.50.1820">
    <property type="entry name" value="alpha/beta hydrolase"/>
    <property type="match status" value="1"/>
</dbReference>
<comment type="pathway">
    <text evidence="1">Secondary metabolite biosynthesis; terpenoid biosynthesis.</text>
</comment>
<keyword evidence="11" id="KW-1185">Reference proteome</keyword>
<comment type="caution">
    <text evidence="10">The sequence shown here is derived from an EMBL/GenBank/DDBJ whole genome shotgun (WGS) entry which is preliminary data.</text>
</comment>
<dbReference type="InterPro" id="IPR029058">
    <property type="entry name" value="AB_hydrolase_fold"/>
</dbReference>
<feature type="domain" description="AB hydrolase-1" evidence="9">
    <location>
        <begin position="97"/>
        <end position="213"/>
    </location>
</feature>
<dbReference type="Pfam" id="PF00561">
    <property type="entry name" value="Abhydrolase_1"/>
    <property type="match status" value="1"/>
</dbReference>
<comment type="catalytic activity">
    <reaction evidence="7">
        <text>(24S)-24,25-epoxycucurbitadienol + H2O = (24R)-24,25-dihydroxycucurbitadienol</text>
        <dbReference type="Rhea" id="RHEA:81855"/>
        <dbReference type="ChEBI" id="CHEBI:15377"/>
        <dbReference type="ChEBI" id="CHEBI:229949"/>
        <dbReference type="ChEBI" id="CHEBI:229950"/>
    </reaction>
    <physiologicalReaction direction="left-to-right" evidence="7">
        <dbReference type="Rhea" id="RHEA:81856"/>
    </physiologicalReaction>
</comment>
<sequence>MSSQNQEISTAGPKLRPRCRKDWMLAISARPMCGLAVSLCRSFLPTTPATTQSRSHLHPSSLSSNPMAESECDGITQRSVSVNGIKMHVAEKGEGAVVLFIHGFPELWYTWRHQIVALAEQGYRAVAPDMRGYGGTDAPKEASAYTYGHLVGDLVALLDELGAEQAFVVGHDWGAIVAWWLCLFRPDRVKALVNLSVAFSPRNPKYKPVDMLRAAYGDDYYVCRFQVPGEMEAEIAEAGGADTLLRRIYAFRTPGPLFLPKGQWYKDLPPYPSWLPQKEAAYYVDTFNKSGFTGGMNYYRAFNLNWEITAPWTGAQVKVPVKFIVGDLDLTYYLPGVKDYIHKGGMKKDVPLLQEVVILEGVGHFLQEEQPELITKHIRDFLQKF</sequence>
<proteinExistence type="inferred from homology"/>
<gene>
    <name evidence="10" type="ORF">Cgig2_011130</name>
</gene>